<feature type="region of interest" description="Disordered" evidence="1">
    <location>
        <begin position="112"/>
        <end position="146"/>
    </location>
</feature>
<comment type="caution">
    <text evidence="2">The sequence shown here is derived from an EMBL/GenBank/DDBJ whole genome shotgun (WGS) entry which is preliminary data.</text>
</comment>
<evidence type="ECO:0000256" key="1">
    <source>
        <dbReference type="SAM" id="MobiDB-lite"/>
    </source>
</evidence>
<gene>
    <name evidence="2" type="ORF">DFH08DRAFT_1072833</name>
</gene>
<feature type="compositionally biased region" description="Basic and acidic residues" evidence="1">
    <location>
        <begin position="128"/>
        <end position="146"/>
    </location>
</feature>
<evidence type="ECO:0000313" key="2">
    <source>
        <dbReference type="EMBL" id="KAJ7363998.1"/>
    </source>
</evidence>
<accession>A0AAD7F1V5</accession>
<dbReference type="Proteomes" id="UP001218218">
    <property type="component" value="Unassembled WGS sequence"/>
</dbReference>
<dbReference type="AlphaFoldDB" id="A0AAD7F1V5"/>
<keyword evidence="3" id="KW-1185">Reference proteome</keyword>
<proteinExistence type="predicted"/>
<feature type="compositionally biased region" description="Gly residues" evidence="1">
    <location>
        <begin position="190"/>
        <end position="200"/>
    </location>
</feature>
<protein>
    <submittedName>
        <fullName evidence="2">Uncharacterized protein</fullName>
    </submittedName>
</protein>
<feature type="compositionally biased region" description="Polar residues" evidence="1">
    <location>
        <begin position="203"/>
        <end position="217"/>
    </location>
</feature>
<name>A0AAD7F1V5_9AGAR</name>
<feature type="region of interest" description="Disordered" evidence="1">
    <location>
        <begin position="159"/>
        <end position="229"/>
    </location>
</feature>
<sequence length="306" mass="33110">MARGKPVHSIKILVPRHNAQKIGAKLSGEVAAQARAQDVRADTYQPNSESAAALNQAIESASEWNSMLITARAERGPQWDMGTQQFLVDEYSDLYYDSTPLFEAVKKQAELENAEEQKQHQQAQQQHEQAKQAHLERAREREREHQLQLQNVQQMAMLDHPPSPQQRQYSSAPYPGYAGSPGMPPNMGNMRGGPYAGGGAPFTPSNGPQPGYYNNSPMGGHGPPQSPAGMMRGMDSPMRMGMGMGGGGMMGMQPGPDLSHMGMQQGMMTRGGGGMPGGMMAPPNPARRVTRGNSMYDDASYNPALG</sequence>
<reference evidence="2" key="1">
    <citation type="submission" date="2023-03" db="EMBL/GenBank/DDBJ databases">
        <title>Massive genome expansion in bonnet fungi (Mycena s.s.) driven by repeated elements and novel gene families across ecological guilds.</title>
        <authorList>
            <consortium name="Lawrence Berkeley National Laboratory"/>
            <person name="Harder C.B."/>
            <person name="Miyauchi S."/>
            <person name="Viragh M."/>
            <person name="Kuo A."/>
            <person name="Thoen E."/>
            <person name="Andreopoulos B."/>
            <person name="Lu D."/>
            <person name="Skrede I."/>
            <person name="Drula E."/>
            <person name="Henrissat B."/>
            <person name="Morin E."/>
            <person name="Kohler A."/>
            <person name="Barry K."/>
            <person name="LaButti K."/>
            <person name="Morin E."/>
            <person name="Salamov A."/>
            <person name="Lipzen A."/>
            <person name="Mereny Z."/>
            <person name="Hegedus B."/>
            <person name="Baldrian P."/>
            <person name="Stursova M."/>
            <person name="Weitz H."/>
            <person name="Taylor A."/>
            <person name="Grigoriev I.V."/>
            <person name="Nagy L.G."/>
            <person name="Martin F."/>
            <person name="Kauserud H."/>
        </authorList>
    </citation>
    <scope>NUCLEOTIDE SEQUENCE</scope>
    <source>
        <strain evidence="2">CBHHK002</strain>
    </source>
</reference>
<organism evidence="2 3">
    <name type="scientific">Mycena albidolilacea</name>
    <dbReference type="NCBI Taxonomy" id="1033008"/>
    <lineage>
        <taxon>Eukaryota</taxon>
        <taxon>Fungi</taxon>
        <taxon>Dikarya</taxon>
        <taxon>Basidiomycota</taxon>
        <taxon>Agaricomycotina</taxon>
        <taxon>Agaricomycetes</taxon>
        <taxon>Agaricomycetidae</taxon>
        <taxon>Agaricales</taxon>
        <taxon>Marasmiineae</taxon>
        <taxon>Mycenaceae</taxon>
        <taxon>Mycena</taxon>
    </lineage>
</organism>
<feature type="region of interest" description="Disordered" evidence="1">
    <location>
        <begin position="273"/>
        <end position="306"/>
    </location>
</feature>
<evidence type="ECO:0000313" key="3">
    <source>
        <dbReference type="Proteomes" id="UP001218218"/>
    </source>
</evidence>
<dbReference type="EMBL" id="JARIHO010000003">
    <property type="protein sequence ID" value="KAJ7363998.1"/>
    <property type="molecule type" value="Genomic_DNA"/>
</dbReference>